<evidence type="ECO:0000313" key="8">
    <source>
        <dbReference type="EMBL" id="AEG43631.1"/>
    </source>
</evidence>
<evidence type="ECO:0000259" key="7">
    <source>
        <dbReference type="PROSITE" id="PS50110"/>
    </source>
</evidence>
<gene>
    <name evidence="8" type="ordered locus">Isova_0847</name>
</gene>
<dbReference type="InterPro" id="IPR001789">
    <property type="entry name" value="Sig_transdc_resp-reg_receiver"/>
</dbReference>
<evidence type="ECO:0000256" key="2">
    <source>
        <dbReference type="ARBA" id="ARBA00023015"/>
    </source>
</evidence>
<keyword evidence="1 5" id="KW-0597">Phosphoprotein</keyword>
<evidence type="ECO:0000256" key="1">
    <source>
        <dbReference type="ARBA" id="ARBA00022553"/>
    </source>
</evidence>
<dbReference type="SMART" id="SM00421">
    <property type="entry name" value="HTH_LUXR"/>
    <property type="match status" value="1"/>
</dbReference>
<evidence type="ECO:0000256" key="5">
    <source>
        <dbReference type="PROSITE-ProRule" id="PRU00169"/>
    </source>
</evidence>
<evidence type="ECO:0000256" key="3">
    <source>
        <dbReference type="ARBA" id="ARBA00023125"/>
    </source>
</evidence>
<dbReference type="AlphaFoldDB" id="F6FPB8"/>
<dbReference type="eggNOG" id="COG2197">
    <property type="taxonomic scope" value="Bacteria"/>
</dbReference>
<dbReference type="GO" id="GO:0003677">
    <property type="term" value="F:DNA binding"/>
    <property type="evidence" value="ECO:0007669"/>
    <property type="project" value="UniProtKB-KW"/>
</dbReference>
<evidence type="ECO:0000313" key="9">
    <source>
        <dbReference type="Proteomes" id="UP000009236"/>
    </source>
</evidence>
<keyword evidence="9" id="KW-1185">Reference proteome</keyword>
<dbReference type="Gene3D" id="3.40.50.2300">
    <property type="match status" value="1"/>
</dbReference>
<dbReference type="GO" id="GO:0006355">
    <property type="term" value="P:regulation of DNA-templated transcription"/>
    <property type="evidence" value="ECO:0007669"/>
    <property type="project" value="InterPro"/>
</dbReference>
<keyword evidence="3" id="KW-0238">DNA-binding</keyword>
<sequence length="223" mass="23791">MTRVLIVDDDPMVRRLLTAVLRGQGIDVVGEATDGDEVPAAVDAHRPDVVLMDLHMRRVGGLDAIRALRRRTDPPAVIALTSFGSDDTVVAALDAGAQGFLGKDDDPDRIANHVRQVAAGAGALDHGAAGAVIRHLEGGRRLDGRRAEALARLEQLTDREREVASYLPHGLSNPEIARLTFLADSTVKVHLSRAMNKLGLTSREQLAVLVDRAGATAPPPPRP</sequence>
<dbReference type="Proteomes" id="UP000009236">
    <property type="component" value="Chromosome"/>
</dbReference>
<keyword evidence="4" id="KW-0804">Transcription</keyword>
<dbReference type="InterPro" id="IPR039420">
    <property type="entry name" value="WalR-like"/>
</dbReference>
<dbReference type="InterPro" id="IPR036388">
    <property type="entry name" value="WH-like_DNA-bd_sf"/>
</dbReference>
<dbReference type="PROSITE" id="PS50110">
    <property type="entry name" value="RESPONSE_REGULATORY"/>
    <property type="match status" value="1"/>
</dbReference>
<dbReference type="SUPFAM" id="SSF52172">
    <property type="entry name" value="CheY-like"/>
    <property type="match status" value="1"/>
</dbReference>
<dbReference type="InterPro" id="IPR000792">
    <property type="entry name" value="Tscrpt_reg_LuxR_C"/>
</dbReference>
<dbReference type="PROSITE" id="PS50043">
    <property type="entry name" value="HTH_LUXR_2"/>
    <property type="match status" value="1"/>
</dbReference>
<feature type="modified residue" description="4-aspartylphosphate" evidence="5">
    <location>
        <position position="53"/>
    </location>
</feature>
<dbReference type="STRING" id="743718.Isova_0847"/>
<proteinExistence type="predicted"/>
<dbReference type="RefSeq" id="WP_013838023.1">
    <property type="nucleotide sequence ID" value="NC_015588.1"/>
</dbReference>
<organism evidence="9">
    <name type="scientific">Isoptericola variabilis (strain 225)</name>
    <dbReference type="NCBI Taxonomy" id="743718"/>
    <lineage>
        <taxon>Bacteria</taxon>
        <taxon>Bacillati</taxon>
        <taxon>Actinomycetota</taxon>
        <taxon>Actinomycetes</taxon>
        <taxon>Micrococcales</taxon>
        <taxon>Promicromonosporaceae</taxon>
        <taxon>Isoptericola</taxon>
    </lineage>
</organism>
<dbReference type="CDD" id="cd06170">
    <property type="entry name" value="LuxR_C_like"/>
    <property type="match status" value="1"/>
</dbReference>
<dbReference type="PANTHER" id="PTHR43214:SF24">
    <property type="entry name" value="TRANSCRIPTIONAL REGULATORY PROTEIN NARL-RELATED"/>
    <property type="match status" value="1"/>
</dbReference>
<dbReference type="KEGG" id="iva:Isova_0847"/>
<dbReference type="Pfam" id="PF00072">
    <property type="entry name" value="Response_reg"/>
    <property type="match status" value="1"/>
</dbReference>
<dbReference type="HOGENOM" id="CLU_000445_90_10_11"/>
<protein>
    <submittedName>
        <fullName evidence="8">Two component transcriptional regulator, LuxR family</fullName>
    </submittedName>
</protein>
<dbReference type="SMART" id="SM00448">
    <property type="entry name" value="REC"/>
    <property type="match status" value="1"/>
</dbReference>
<dbReference type="Gene3D" id="1.10.10.10">
    <property type="entry name" value="Winged helix-like DNA-binding domain superfamily/Winged helix DNA-binding domain"/>
    <property type="match status" value="1"/>
</dbReference>
<dbReference type="GO" id="GO:0000160">
    <property type="term" value="P:phosphorelay signal transduction system"/>
    <property type="evidence" value="ECO:0007669"/>
    <property type="project" value="InterPro"/>
</dbReference>
<dbReference type="PROSITE" id="PS00622">
    <property type="entry name" value="HTH_LUXR_1"/>
    <property type="match status" value="1"/>
</dbReference>
<dbReference type="PRINTS" id="PR00038">
    <property type="entry name" value="HTHLUXR"/>
</dbReference>
<dbReference type="SUPFAM" id="SSF46894">
    <property type="entry name" value="C-terminal effector domain of the bipartite response regulators"/>
    <property type="match status" value="1"/>
</dbReference>
<feature type="domain" description="HTH luxR-type" evidence="6">
    <location>
        <begin position="149"/>
        <end position="214"/>
    </location>
</feature>
<reference evidence="8 9" key="1">
    <citation type="submission" date="2011-05" db="EMBL/GenBank/DDBJ databases">
        <title>Complete sequence of Isoptericola variabilis 225.</title>
        <authorList>
            <consortium name="US DOE Joint Genome Institute"/>
            <person name="Lucas S."/>
            <person name="Han J."/>
            <person name="Lapidus A."/>
            <person name="Cheng J.-F."/>
            <person name="Goodwin L."/>
            <person name="Pitluck S."/>
            <person name="Peters L."/>
            <person name="Mikhailova N."/>
            <person name="Zeytun A."/>
            <person name="Han C."/>
            <person name="Tapia R."/>
            <person name="Land M."/>
            <person name="Hauser L."/>
            <person name="Kyrpides N."/>
            <person name="Ivanova N."/>
            <person name="Pagani I."/>
            <person name="Siebers A."/>
            <person name="Allgaier M."/>
            <person name="Thelen M."/>
            <person name="Hugenholtz P."/>
            <person name="Gladden J."/>
            <person name="Woyke T."/>
        </authorList>
    </citation>
    <scope>NUCLEOTIDE SEQUENCE [LARGE SCALE GENOMIC DNA]</scope>
    <source>
        <strain evidence="9">225</strain>
    </source>
</reference>
<name>F6FPB8_ISOV2</name>
<dbReference type="CDD" id="cd17535">
    <property type="entry name" value="REC_NarL-like"/>
    <property type="match status" value="1"/>
</dbReference>
<dbReference type="InterPro" id="IPR058245">
    <property type="entry name" value="NreC/VraR/RcsB-like_REC"/>
</dbReference>
<dbReference type="PANTHER" id="PTHR43214">
    <property type="entry name" value="TWO-COMPONENT RESPONSE REGULATOR"/>
    <property type="match status" value="1"/>
</dbReference>
<evidence type="ECO:0000259" key="6">
    <source>
        <dbReference type="PROSITE" id="PS50043"/>
    </source>
</evidence>
<evidence type="ECO:0000256" key="4">
    <source>
        <dbReference type="ARBA" id="ARBA00023163"/>
    </source>
</evidence>
<keyword evidence="2" id="KW-0805">Transcription regulation</keyword>
<dbReference type="EMBL" id="CP002810">
    <property type="protein sequence ID" value="AEG43631.1"/>
    <property type="molecule type" value="Genomic_DNA"/>
</dbReference>
<dbReference type="Pfam" id="PF00196">
    <property type="entry name" value="GerE"/>
    <property type="match status" value="1"/>
</dbReference>
<feature type="domain" description="Response regulatory" evidence="7">
    <location>
        <begin position="3"/>
        <end position="118"/>
    </location>
</feature>
<dbReference type="InterPro" id="IPR011006">
    <property type="entry name" value="CheY-like_superfamily"/>
</dbReference>
<accession>F6FPB8</accession>
<dbReference type="InterPro" id="IPR016032">
    <property type="entry name" value="Sig_transdc_resp-reg_C-effctor"/>
</dbReference>